<dbReference type="RefSeq" id="WP_203661246.1">
    <property type="nucleotide sequence ID" value="NZ_BAAAZM010000014.1"/>
</dbReference>
<dbReference type="EMBL" id="BOMB01000027">
    <property type="protein sequence ID" value="GID13835.1"/>
    <property type="molecule type" value="Genomic_DNA"/>
</dbReference>
<name>A0A8J3NEC9_9ACTN</name>
<protein>
    <submittedName>
        <fullName evidence="1">Uncharacterized protein</fullName>
    </submittedName>
</protein>
<dbReference type="AlphaFoldDB" id="A0A8J3NEC9"/>
<sequence>MTVVRAWWNGRHDGDAREQVAIHETGGRWRVDHLGPHGRCEYVTCLTSAQADAEAARFLARGAAWRPLSH</sequence>
<organism evidence="1 2">
    <name type="scientific">Actinocatenispora rupis</name>
    <dbReference type="NCBI Taxonomy" id="519421"/>
    <lineage>
        <taxon>Bacteria</taxon>
        <taxon>Bacillati</taxon>
        <taxon>Actinomycetota</taxon>
        <taxon>Actinomycetes</taxon>
        <taxon>Micromonosporales</taxon>
        <taxon>Micromonosporaceae</taxon>
        <taxon>Actinocatenispora</taxon>
    </lineage>
</organism>
<reference evidence="1" key="1">
    <citation type="submission" date="2021-01" db="EMBL/GenBank/DDBJ databases">
        <title>Whole genome shotgun sequence of Actinocatenispora rupis NBRC 107355.</title>
        <authorList>
            <person name="Komaki H."/>
            <person name="Tamura T."/>
        </authorList>
    </citation>
    <scope>NUCLEOTIDE SEQUENCE</scope>
    <source>
        <strain evidence="1">NBRC 107355</strain>
    </source>
</reference>
<keyword evidence="2" id="KW-1185">Reference proteome</keyword>
<dbReference type="Proteomes" id="UP000612808">
    <property type="component" value="Unassembled WGS sequence"/>
</dbReference>
<gene>
    <name evidence="1" type="ORF">Aru02nite_47240</name>
</gene>
<evidence type="ECO:0000313" key="2">
    <source>
        <dbReference type="Proteomes" id="UP000612808"/>
    </source>
</evidence>
<comment type="caution">
    <text evidence="1">The sequence shown here is derived from an EMBL/GenBank/DDBJ whole genome shotgun (WGS) entry which is preliminary data.</text>
</comment>
<evidence type="ECO:0000313" key="1">
    <source>
        <dbReference type="EMBL" id="GID13835.1"/>
    </source>
</evidence>
<accession>A0A8J3NEC9</accession>
<proteinExistence type="predicted"/>